<keyword evidence="4 5" id="KW-0443">Lipid metabolism</keyword>
<feature type="compositionally biased region" description="Polar residues" evidence="7">
    <location>
        <begin position="792"/>
        <end position="810"/>
    </location>
</feature>
<dbReference type="InterPro" id="IPR016035">
    <property type="entry name" value="Acyl_Trfase/lysoPLipase"/>
</dbReference>
<evidence type="ECO:0000256" key="4">
    <source>
        <dbReference type="ARBA" id="ARBA00023098"/>
    </source>
</evidence>
<dbReference type="EC" id="3.1.1.-" evidence="6"/>
<feature type="region of interest" description="Disordered" evidence="7">
    <location>
        <begin position="58"/>
        <end position="107"/>
    </location>
</feature>
<accession>A0A1D2VQ21</accession>
<dbReference type="GO" id="GO:0016020">
    <property type="term" value="C:membrane"/>
    <property type="evidence" value="ECO:0007669"/>
    <property type="project" value="UniProtKB-SubCell"/>
</dbReference>
<dbReference type="Gene3D" id="3.40.1090.10">
    <property type="entry name" value="Cytosolic phospholipase A2 catalytic domain"/>
    <property type="match status" value="2"/>
</dbReference>
<gene>
    <name evidence="9" type="ORF">ASCRUDRAFT_78755</name>
</gene>
<dbReference type="Pfam" id="PF01734">
    <property type="entry name" value="Patatin"/>
    <property type="match status" value="1"/>
</dbReference>
<dbReference type="STRING" id="1344418.A0A1D2VQ21"/>
<evidence type="ECO:0000256" key="3">
    <source>
        <dbReference type="ARBA" id="ARBA00022963"/>
    </source>
</evidence>
<evidence type="ECO:0000256" key="1">
    <source>
        <dbReference type="ARBA" id="ARBA00006104"/>
    </source>
</evidence>
<dbReference type="InParanoid" id="A0A1D2VQ21"/>
<dbReference type="GO" id="GO:0016042">
    <property type="term" value="P:lipid catabolic process"/>
    <property type="evidence" value="ECO:0007669"/>
    <property type="project" value="UniProtKB-UniRule"/>
</dbReference>
<feature type="active site" description="Proton acceptor" evidence="5">
    <location>
        <position position="535"/>
    </location>
</feature>
<comment type="function">
    <text evidence="6">Lipid hydrolase.</text>
</comment>
<keyword evidence="10" id="KW-1185">Reference proteome</keyword>
<feature type="active site" description="Nucleophile" evidence="5">
    <location>
        <position position="390"/>
    </location>
</feature>
<dbReference type="Proteomes" id="UP000095038">
    <property type="component" value="Unassembled WGS sequence"/>
</dbReference>
<evidence type="ECO:0000256" key="6">
    <source>
        <dbReference type="RuleBase" id="RU362055"/>
    </source>
</evidence>
<evidence type="ECO:0000313" key="9">
    <source>
        <dbReference type="EMBL" id="ODV63723.1"/>
    </source>
</evidence>
<dbReference type="InterPro" id="IPR002641">
    <property type="entry name" value="PNPLA_dom"/>
</dbReference>
<proteinExistence type="inferred from homology"/>
<dbReference type="Pfam" id="PF11815">
    <property type="entry name" value="DUF3336"/>
    <property type="match status" value="1"/>
</dbReference>
<dbReference type="RefSeq" id="XP_020050030.1">
    <property type="nucleotide sequence ID" value="XM_020194285.1"/>
</dbReference>
<protein>
    <recommendedName>
        <fullName evidence="6">Patatin-like phospholipase domain-containing protein</fullName>
        <ecNumber evidence="6">3.1.1.-</ecNumber>
    </recommendedName>
</protein>
<organism evidence="9 10">
    <name type="scientific">Ascoidea rubescens DSM 1968</name>
    <dbReference type="NCBI Taxonomy" id="1344418"/>
    <lineage>
        <taxon>Eukaryota</taxon>
        <taxon>Fungi</taxon>
        <taxon>Dikarya</taxon>
        <taxon>Ascomycota</taxon>
        <taxon>Saccharomycotina</taxon>
        <taxon>Saccharomycetes</taxon>
        <taxon>Ascoideaceae</taxon>
        <taxon>Ascoidea</taxon>
    </lineage>
</organism>
<feature type="region of interest" description="Disordered" evidence="7">
    <location>
        <begin position="789"/>
        <end position="810"/>
    </location>
</feature>
<feature type="transmembrane region" description="Helical" evidence="6">
    <location>
        <begin position="174"/>
        <end position="197"/>
    </location>
</feature>
<comment type="similarity">
    <text evidence="1 6">Belongs to the PLPL family.</text>
</comment>
<dbReference type="CDD" id="cd07232">
    <property type="entry name" value="Pat_PLPL"/>
    <property type="match status" value="1"/>
</dbReference>
<evidence type="ECO:0000256" key="5">
    <source>
        <dbReference type="PROSITE-ProRule" id="PRU01161"/>
    </source>
</evidence>
<keyword evidence="6" id="KW-1133">Transmembrane helix</keyword>
<reference evidence="10" key="1">
    <citation type="submission" date="2016-05" db="EMBL/GenBank/DDBJ databases">
        <title>Comparative genomics of biotechnologically important yeasts.</title>
        <authorList>
            <consortium name="DOE Joint Genome Institute"/>
            <person name="Riley R."/>
            <person name="Haridas S."/>
            <person name="Wolfe K.H."/>
            <person name="Lopes M.R."/>
            <person name="Hittinger C.T."/>
            <person name="Goker M."/>
            <person name="Salamov A."/>
            <person name="Wisecaver J."/>
            <person name="Long T.M."/>
            <person name="Aerts A.L."/>
            <person name="Barry K."/>
            <person name="Choi C."/>
            <person name="Clum A."/>
            <person name="Coughlan A.Y."/>
            <person name="Deshpande S."/>
            <person name="Douglass A.P."/>
            <person name="Hanson S.J."/>
            <person name="Klenk H.-P."/>
            <person name="Labutti K."/>
            <person name="Lapidus A."/>
            <person name="Lindquist E."/>
            <person name="Lipzen A."/>
            <person name="Meier-Kolthoff J.P."/>
            <person name="Ohm R.A."/>
            <person name="Otillar R.P."/>
            <person name="Pangilinan J."/>
            <person name="Peng Y."/>
            <person name="Rokas A."/>
            <person name="Rosa C.A."/>
            <person name="Scheuner C."/>
            <person name="Sibirny A.A."/>
            <person name="Slot J.C."/>
            <person name="Stielow J.B."/>
            <person name="Sun H."/>
            <person name="Kurtzman C.P."/>
            <person name="Blackwell M."/>
            <person name="Grigoriev I.V."/>
            <person name="Jeffries T.W."/>
        </authorList>
    </citation>
    <scope>NUCLEOTIDE SEQUENCE [LARGE SCALE GENOMIC DNA]</scope>
    <source>
        <strain evidence="10">DSM 1968</strain>
    </source>
</reference>
<dbReference type="EMBL" id="KV454475">
    <property type="protein sequence ID" value="ODV63723.1"/>
    <property type="molecule type" value="Genomic_DNA"/>
</dbReference>
<keyword evidence="3 5" id="KW-0442">Lipid degradation</keyword>
<keyword evidence="6" id="KW-0812">Transmembrane</keyword>
<feature type="short sequence motif" description="GXSXG" evidence="5">
    <location>
        <begin position="388"/>
        <end position="392"/>
    </location>
</feature>
<dbReference type="InterPro" id="IPR050301">
    <property type="entry name" value="NTE"/>
</dbReference>
<feature type="domain" description="PNPLA" evidence="8">
    <location>
        <begin position="357"/>
        <end position="548"/>
    </location>
</feature>
<dbReference type="OrthoDB" id="15478at2759"/>
<name>A0A1D2VQ21_9ASCO</name>
<keyword evidence="2 5" id="KW-0378">Hydrolase</keyword>
<dbReference type="GeneID" id="30967921"/>
<sequence>MDKLKDYDKDFVNEDHIDAFIDALEFDDSNSPKNGTFASLGLSRSSTSSLNLFHSFHLSGPSQRTDSDNIIQKSDENNDKTDNKNNIKPDKSKKLNNGDKPPEKIISKSDWSPIYNELNSNSNNVNSDLNLFDLKKIENDISTKNDSKNQFKPHLNKSDLIIPDAFKQGWSYQFFSWPILLFAIWWIGLLAFFYLFIRIYVALFESFITWRGKRRSLRTNLRNSKNYKEWIKNALALDNYLNLNKWKSDPKNFYYDWKTLLKIVKILKKINNNPRHLDSNIEKLVLILQNCVKTNFAGIEGPILYSQTYYNTKTLIEDYYNQLQISLNLIINSDKIDPIEKYKIFKHFNSNYGKTALCLSGGACFSYTHFGIVKALIDNDLLPKIISGTSGGGLVAVLTCTRTNKELMDLLIPELAYKITACSDPISEWLPRWWKTGARFDSADWAKKSCWFTLGSLTFKEAYQRTGKILNISTVPSDSHSPVILCNHITSPNCVIWSSLLASSAVPGILNPVVLMMKNNDGKVVPFSFGSKWKDGSLRTDIPVEALNTYFNVKFSIVSQVNPHIALFFYAPKGSVGRPVSRRKGSGLRGGFVGAALENFLKLEITKWLKLIKSLDLLPRIKDQDWSNIWLQRFSGTITLWPKIKIKDFYHILSDPTPERLKSMIQNGELTAYPKLLFIKHRLSIERCIERGLKESRKESKFYENNQSTPTINPEDFSAADAQEDLDNSDHLESYDSEVLKTMFTDGLGISVKTNSNESHQISKDDSSIYESEDISDFSDYSYKDDIEEVNSFENPDTFANNNSSKTHVE</sequence>
<evidence type="ECO:0000313" key="10">
    <source>
        <dbReference type="Proteomes" id="UP000095038"/>
    </source>
</evidence>
<feature type="compositionally biased region" description="Polar residues" evidence="7">
    <location>
        <begin position="61"/>
        <end position="72"/>
    </location>
</feature>
<feature type="compositionally biased region" description="Basic and acidic residues" evidence="7">
    <location>
        <begin position="73"/>
        <end position="107"/>
    </location>
</feature>
<dbReference type="PROSITE" id="PS51635">
    <property type="entry name" value="PNPLA"/>
    <property type="match status" value="1"/>
</dbReference>
<keyword evidence="6" id="KW-0472">Membrane</keyword>
<evidence type="ECO:0000256" key="2">
    <source>
        <dbReference type="ARBA" id="ARBA00022801"/>
    </source>
</evidence>
<evidence type="ECO:0000259" key="8">
    <source>
        <dbReference type="PROSITE" id="PS51635"/>
    </source>
</evidence>
<comment type="caution">
    <text evidence="5">Lacks conserved residue(s) required for the propagation of feature annotation.</text>
</comment>
<dbReference type="InterPro" id="IPR021771">
    <property type="entry name" value="Triacylglycerol_lipase_N"/>
</dbReference>
<dbReference type="PANTHER" id="PTHR14226:SF66">
    <property type="entry name" value="TRIACYLGLYCEROL LIPASE PTL2"/>
    <property type="match status" value="1"/>
</dbReference>
<dbReference type="AlphaFoldDB" id="A0A1D2VQ21"/>
<dbReference type="PANTHER" id="PTHR14226">
    <property type="entry name" value="NEUROPATHY TARGET ESTERASE/SWISS CHEESE D.MELANOGASTER"/>
    <property type="match status" value="1"/>
</dbReference>
<dbReference type="SUPFAM" id="SSF52151">
    <property type="entry name" value="FabD/lysophospholipase-like"/>
    <property type="match status" value="1"/>
</dbReference>
<dbReference type="GO" id="GO:0004806">
    <property type="term" value="F:triacylglycerol lipase activity"/>
    <property type="evidence" value="ECO:0007669"/>
    <property type="project" value="InterPro"/>
</dbReference>
<comment type="subcellular location">
    <subcellularLocation>
        <location evidence="6">Membrane</location>
        <topology evidence="6">Single-pass membrane protein</topology>
    </subcellularLocation>
</comment>
<evidence type="ECO:0000256" key="7">
    <source>
        <dbReference type="SAM" id="MobiDB-lite"/>
    </source>
</evidence>
<dbReference type="GO" id="GO:0006641">
    <property type="term" value="P:triglyceride metabolic process"/>
    <property type="evidence" value="ECO:0007669"/>
    <property type="project" value="UniProtKB-ARBA"/>
</dbReference>